<dbReference type="EMBL" id="JAODUO010000761">
    <property type="protein sequence ID" value="KAK2174974.1"/>
    <property type="molecule type" value="Genomic_DNA"/>
</dbReference>
<proteinExistence type="predicted"/>
<dbReference type="AlphaFoldDB" id="A0AAD9KPI2"/>
<protein>
    <submittedName>
        <fullName evidence="2">Uncharacterized protein</fullName>
    </submittedName>
</protein>
<name>A0AAD9KPI2_RIDPI</name>
<gene>
    <name evidence="2" type="ORF">NP493_761g01001</name>
</gene>
<reference evidence="2" key="1">
    <citation type="journal article" date="2023" name="Mol. Biol. Evol.">
        <title>Third-Generation Sequencing Reveals the Adaptive Role of the Epigenome in Three Deep-Sea Polychaetes.</title>
        <authorList>
            <person name="Perez M."/>
            <person name="Aroh O."/>
            <person name="Sun Y."/>
            <person name="Lan Y."/>
            <person name="Juniper S.K."/>
            <person name="Young C.R."/>
            <person name="Angers B."/>
            <person name="Qian P.Y."/>
        </authorList>
    </citation>
    <scope>NUCLEOTIDE SEQUENCE</scope>
    <source>
        <strain evidence="2">R07B-5</strain>
    </source>
</reference>
<evidence type="ECO:0000256" key="1">
    <source>
        <dbReference type="SAM" id="MobiDB-lite"/>
    </source>
</evidence>
<feature type="region of interest" description="Disordered" evidence="1">
    <location>
        <begin position="34"/>
        <end position="54"/>
    </location>
</feature>
<keyword evidence="3" id="KW-1185">Reference proteome</keyword>
<feature type="compositionally biased region" description="Polar residues" evidence="1">
    <location>
        <begin position="34"/>
        <end position="44"/>
    </location>
</feature>
<organism evidence="2 3">
    <name type="scientific">Ridgeia piscesae</name>
    <name type="common">Tubeworm</name>
    <dbReference type="NCBI Taxonomy" id="27915"/>
    <lineage>
        <taxon>Eukaryota</taxon>
        <taxon>Metazoa</taxon>
        <taxon>Spiralia</taxon>
        <taxon>Lophotrochozoa</taxon>
        <taxon>Annelida</taxon>
        <taxon>Polychaeta</taxon>
        <taxon>Sedentaria</taxon>
        <taxon>Canalipalpata</taxon>
        <taxon>Sabellida</taxon>
        <taxon>Siboglinidae</taxon>
        <taxon>Ridgeia</taxon>
    </lineage>
</organism>
<dbReference type="Proteomes" id="UP001209878">
    <property type="component" value="Unassembled WGS sequence"/>
</dbReference>
<sequence>MAVVSRAQSPPSLFSHVIKRMCTVEMDRAACTSGLESHSLPKSKSGNKRGADDVTVKSTRTGYAQALKDYLLMPRTTVSGRDVNITAPISF</sequence>
<evidence type="ECO:0000313" key="2">
    <source>
        <dbReference type="EMBL" id="KAK2174974.1"/>
    </source>
</evidence>
<evidence type="ECO:0000313" key="3">
    <source>
        <dbReference type="Proteomes" id="UP001209878"/>
    </source>
</evidence>
<comment type="caution">
    <text evidence="2">The sequence shown here is derived from an EMBL/GenBank/DDBJ whole genome shotgun (WGS) entry which is preliminary data.</text>
</comment>
<accession>A0AAD9KPI2</accession>